<sequence length="88" mass="9549">MSTQPVRPMRPTGLLLSTCLPHTPRLTAKTRKTKYITKWDGGRRLTDYDHVSYASASTDGVNDAYTDSSGTYIASSGSSSVYNACHAC</sequence>
<evidence type="ECO:0000313" key="1">
    <source>
        <dbReference type="EMBL" id="ORX74482.1"/>
    </source>
</evidence>
<comment type="caution">
    <text evidence="1">The sequence shown here is derived from an EMBL/GenBank/DDBJ whole genome shotgun (WGS) entry which is preliminary data.</text>
</comment>
<name>A0A1Y1WLW3_9FUNG</name>
<protein>
    <submittedName>
        <fullName evidence="1">Uncharacterized protein</fullName>
    </submittedName>
</protein>
<dbReference type="RefSeq" id="XP_040747693.1">
    <property type="nucleotide sequence ID" value="XM_040886207.1"/>
</dbReference>
<dbReference type="AlphaFoldDB" id="A0A1Y1WLW3"/>
<dbReference type="Proteomes" id="UP000193922">
    <property type="component" value="Unassembled WGS sequence"/>
</dbReference>
<proteinExistence type="predicted"/>
<organism evidence="1 2">
    <name type="scientific">Linderina pennispora</name>
    <dbReference type="NCBI Taxonomy" id="61395"/>
    <lineage>
        <taxon>Eukaryota</taxon>
        <taxon>Fungi</taxon>
        <taxon>Fungi incertae sedis</taxon>
        <taxon>Zoopagomycota</taxon>
        <taxon>Kickxellomycotina</taxon>
        <taxon>Kickxellomycetes</taxon>
        <taxon>Kickxellales</taxon>
        <taxon>Kickxellaceae</taxon>
        <taxon>Linderina</taxon>
    </lineage>
</organism>
<dbReference type="GeneID" id="63802855"/>
<dbReference type="EMBL" id="MCFD01000001">
    <property type="protein sequence ID" value="ORX74482.1"/>
    <property type="molecule type" value="Genomic_DNA"/>
</dbReference>
<keyword evidence="2" id="KW-1185">Reference proteome</keyword>
<evidence type="ECO:0000313" key="2">
    <source>
        <dbReference type="Proteomes" id="UP000193922"/>
    </source>
</evidence>
<accession>A0A1Y1WLW3</accession>
<gene>
    <name evidence="1" type="ORF">DL89DRAFT_264335</name>
</gene>
<reference evidence="1 2" key="1">
    <citation type="submission" date="2016-07" db="EMBL/GenBank/DDBJ databases">
        <title>Pervasive Adenine N6-methylation of Active Genes in Fungi.</title>
        <authorList>
            <consortium name="DOE Joint Genome Institute"/>
            <person name="Mondo S.J."/>
            <person name="Dannebaum R.O."/>
            <person name="Kuo R.C."/>
            <person name="Labutti K."/>
            <person name="Haridas S."/>
            <person name="Kuo A."/>
            <person name="Salamov A."/>
            <person name="Ahrendt S.R."/>
            <person name="Lipzen A."/>
            <person name="Sullivan W."/>
            <person name="Andreopoulos W.B."/>
            <person name="Clum A."/>
            <person name="Lindquist E."/>
            <person name="Daum C."/>
            <person name="Ramamoorthy G.K."/>
            <person name="Gryganskyi A."/>
            <person name="Culley D."/>
            <person name="Magnuson J.K."/>
            <person name="James T.Y."/>
            <person name="O'Malley M.A."/>
            <person name="Stajich J.E."/>
            <person name="Spatafora J.W."/>
            <person name="Visel A."/>
            <person name="Grigoriev I.V."/>
        </authorList>
    </citation>
    <scope>NUCLEOTIDE SEQUENCE [LARGE SCALE GENOMIC DNA]</scope>
    <source>
        <strain evidence="1 2">ATCC 12442</strain>
    </source>
</reference>